<feature type="signal peptide" evidence="1">
    <location>
        <begin position="1"/>
        <end position="20"/>
    </location>
</feature>
<comment type="caution">
    <text evidence="2">The sequence shown here is derived from an EMBL/GenBank/DDBJ whole genome shotgun (WGS) entry which is preliminary data.</text>
</comment>
<evidence type="ECO:0000256" key="1">
    <source>
        <dbReference type="SAM" id="SignalP"/>
    </source>
</evidence>
<keyword evidence="1" id="KW-0732">Signal</keyword>
<dbReference type="AlphaFoldDB" id="A0A927F9L1"/>
<keyword evidence="3" id="KW-1185">Reference proteome</keyword>
<dbReference type="RefSeq" id="WP_191616558.1">
    <property type="nucleotide sequence ID" value="NZ_JACYFG010000007.1"/>
</dbReference>
<gene>
    <name evidence="2" type="ORF">IEN85_07995</name>
</gene>
<accession>A0A927F9L1</accession>
<dbReference type="Proteomes" id="UP000622317">
    <property type="component" value="Unassembled WGS sequence"/>
</dbReference>
<dbReference type="PROSITE" id="PS51257">
    <property type="entry name" value="PROKAR_LIPOPROTEIN"/>
    <property type="match status" value="1"/>
</dbReference>
<organism evidence="2 3">
    <name type="scientific">Pelagicoccus enzymogenes</name>
    <dbReference type="NCBI Taxonomy" id="2773457"/>
    <lineage>
        <taxon>Bacteria</taxon>
        <taxon>Pseudomonadati</taxon>
        <taxon>Verrucomicrobiota</taxon>
        <taxon>Opitutia</taxon>
        <taxon>Puniceicoccales</taxon>
        <taxon>Pelagicoccaceae</taxon>
        <taxon>Pelagicoccus</taxon>
    </lineage>
</organism>
<proteinExistence type="predicted"/>
<sequence>MNTRLLVLPLLLLCSLLLSSCESVNSTGYGYYMGELTDDTIVEFFALNDDAARRQDFPFYESFFSPSFSSVDRTEHSVMTQYRENYLSMVKEIFETAKSIHLQTLVMDIEYSNYGHNALVKVHEEEKVEQFGQTRHYTSLLDVELEIEDGWVFINKTIRTSKQVIEE</sequence>
<dbReference type="EMBL" id="JACYFG010000007">
    <property type="protein sequence ID" value="MBD5779433.1"/>
    <property type="molecule type" value="Genomic_DNA"/>
</dbReference>
<reference evidence="2" key="1">
    <citation type="submission" date="2020-09" db="EMBL/GenBank/DDBJ databases">
        <title>Pelagicoccus enzymogenes sp. nov. with an EPS production, isolated from marine sediment.</title>
        <authorList>
            <person name="Feng X."/>
        </authorList>
    </citation>
    <scope>NUCLEOTIDE SEQUENCE</scope>
    <source>
        <strain evidence="2">NFK12</strain>
    </source>
</reference>
<name>A0A927F9L1_9BACT</name>
<protein>
    <submittedName>
        <fullName evidence="2">Nuclear transport factor 2 family protein</fullName>
    </submittedName>
</protein>
<evidence type="ECO:0000313" key="2">
    <source>
        <dbReference type="EMBL" id="MBD5779433.1"/>
    </source>
</evidence>
<feature type="chain" id="PRO_5037365429" evidence="1">
    <location>
        <begin position="21"/>
        <end position="167"/>
    </location>
</feature>
<evidence type="ECO:0000313" key="3">
    <source>
        <dbReference type="Proteomes" id="UP000622317"/>
    </source>
</evidence>